<dbReference type="Pfam" id="PF04055">
    <property type="entry name" value="Radical_SAM"/>
    <property type="match status" value="1"/>
</dbReference>
<name>A0A1T5DIQ1_9BACT</name>
<dbReference type="EMBL" id="FUYV01000004">
    <property type="protein sequence ID" value="SKB71594.1"/>
    <property type="molecule type" value="Genomic_DNA"/>
</dbReference>
<dbReference type="PANTHER" id="PTHR11918:SF45">
    <property type="entry name" value="THREONYLCARBAMOYLADENOSINE TRNA METHYLTHIOTRANSFERASE"/>
    <property type="match status" value="1"/>
</dbReference>
<dbReference type="PROSITE" id="PS51449">
    <property type="entry name" value="MTTASE_N"/>
    <property type="match status" value="1"/>
</dbReference>
<dbReference type="SFLD" id="SFLDG01061">
    <property type="entry name" value="methylthiotransferase"/>
    <property type="match status" value="1"/>
</dbReference>
<dbReference type="InterPro" id="IPR007197">
    <property type="entry name" value="rSAM"/>
</dbReference>
<dbReference type="InterPro" id="IPR020612">
    <property type="entry name" value="Methylthiotransferase_CS"/>
</dbReference>
<dbReference type="PROSITE" id="PS01278">
    <property type="entry name" value="MTTASE_RADICAL"/>
    <property type="match status" value="1"/>
</dbReference>
<dbReference type="Gene3D" id="3.40.50.12160">
    <property type="entry name" value="Methylthiotransferase, N-terminal domain"/>
    <property type="match status" value="1"/>
</dbReference>
<dbReference type="NCBIfam" id="TIGR00089">
    <property type="entry name" value="MiaB/RimO family radical SAM methylthiotransferase"/>
    <property type="match status" value="1"/>
</dbReference>
<keyword evidence="6" id="KW-0479">Metal-binding</keyword>
<dbReference type="InterPro" id="IPR058240">
    <property type="entry name" value="rSAM_sf"/>
</dbReference>
<keyword evidence="8" id="KW-0411">Iron-sulfur</keyword>
<dbReference type="InterPro" id="IPR006467">
    <property type="entry name" value="MiaB-like_bact"/>
</dbReference>
<dbReference type="AlphaFoldDB" id="A0A1T5DIQ1"/>
<evidence type="ECO:0000259" key="10">
    <source>
        <dbReference type="PROSITE" id="PS51918"/>
    </source>
</evidence>
<evidence type="ECO:0000256" key="2">
    <source>
        <dbReference type="ARBA" id="ARBA00022485"/>
    </source>
</evidence>
<dbReference type="InterPro" id="IPR005839">
    <property type="entry name" value="Methylthiotransferase"/>
</dbReference>
<dbReference type="CDD" id="cd01335">
    <property type="entry name" value="Radical_SAM"/>
    <property type="match status" value="1"/>
</dbReference>
<dbReference type="InterPro" id="IPR013848">
    <property type="entry name" value="Methylthiotransferase_N"/>
</dbReference>
<feature type="domain" description="MTTase N-terminal" evidence="9">
    <location>
        <begin position="17"/>
        <end position="129"/>
    </location>
</feature>
<protein>
    <submittedName>
        <fullName evidence="11">Threonylcarbamoyladenosine tRNA methylthiotransferase MtaB</fullName>
    </submittedName>
</protein>
<evidence type="ECO:0000256" key="1">
    <source>
        <dbReference type="ARBA" id="ARBA00001966"/>
    </source>
</evidence>
<organism evidence="11 12">
    <name type="scientific">Alkalitalea saponilacus</name>
    <dbReference type="NCBI Taxonomy" id="889453"/>
    <lineage>
        <taxon>Bacteria</taxon>
        <taxon>Pseudomonadati</taxon>
        <taxon>Bacteroidota</taxon>
        <taxon>Bacteroidia</taxon>
        <taxon>Marinilabiliales</taxon>
        <taxon>Marinilabiliaceae</taxon>
        <taxon>Alkalitalea</taxon>
    </lineage>
</organism>
<evidence type="ECO:0000256" key="7">
    <source>
        <dbReference type="ARBA" id="ARBA00023004"/>
    </source>
</evidence>
<dbReference type="Proteomes" id="UP000191055">
    <property type="component" value="Unassembled WGS sequence"/>
</dbReference>
<keyword evidence="2" id="KW-0004">4Fe-4S</keyword>
<evidence type="ECO:0000256" key="5">
    <source>
        <dbReference type="ARBA" id="ARBA00022691"/>
    </source>
</evidence>
<keyword evidence="3" id="KW-0963">Cytoplasm</keyword>
<evidence type="ECO:0000313" key="11">
    <source>
        <dbReference type="EMBL" id="SKB71594.1"/>
    </source>
</evidence>
<evidence type="ECO:0000256" key="6">
    <source>
        <dbReference type="ARBA" id="ARBA00022723"/>
    </source>
</evidence>
<dbReference type="STRING" id="889453.SAMN03080601_01121"/>
<evidence type="ECO:0000313" key="12">
    <source>
        <dbReference type="Proteomes" id="UP000191055"/>
    </source>
</evidence>
<dbReference type="NCBIfam" id="TIGR01579">
    <property type="entry name" value="MiaB-like-C"/>
    <property type="match status" value="1"/>
</dbReference>
<feature type="domain" description="Radical SAM core" evidence="10">
    <location>
        <begin position="150"/>
        <end position="378"/>
    </location>
</feature>
<dbReference type="PROSITE" id="PS51918">
    <property type="entry name" value="RADICAL_SAM"/>
    <property type="match status" value="1"/>
</dbReference>
<dbReference type="Pfam" id="PF00919">
    <property type="entry name" value="UPF0004"/>
    <property type="match status" value="1"/>
</dbReference>
<dbReference type="SMART" id="SM00729">
    <property type="entry name" value="Elp3"/>
    <property type="match status" value="1"/>
</dbReference>
<evidence type="ECO:0000259" key="9">
    <source>
        <dbReference type="PROSITE" id="PS51449"/>
    </source>
</evidence>
<dbReference type="InterPro" id="IPR023404">
    <property type="entry name" value="rSAM_horseshoe"/>
</dbReference>
<accession>A0A1T5DIQ1</accession>
<evidence type="ECO:0000256" key="4">
    <source>
        <dbReference type="ARBA" id="ARBA00022679"/>
    </source>
</evidence>
<dbReference type="SUPFAM" id="SSF102114">
    <property type="entry name" value="Radical SAM enzymes"/>
    <property type="match status" value="1"/>
</dbReference>
<dbReference type="GO" id="GO:0035598">
    <property type="term" value="F:tRNA (N(6)-L-threonylcarbamoyladenosine(37)-C(2))-methylthiotransferase activity"/>
    <property type="evidence" value="ECO:0007669"/>
    <property type="project" value="TreeGrafter"/>
</dbReference>
<keyword evidence="5" id="KW-0949">S-adenosyl-L-methionine</keyword>
<evidence type="ECO:0000256" key="3">
    <source>
        <dbReference type="ARBA" id="ARBA00022490"/>
    </source>
</evidence>
<keyword evidence="4 11" id="KW-0808">Transferase</keyword>
<dbReference type="InterPro" id="IPR006638">
    <property type="entry name" value="Elp3/MiaA/NifB-like_rSAM"/>
</dbReference>
<sequence length="431" mass="49158">MAQRILYLASLRLNNNMKVAFKTLGCRLNQYETDALAAQFKGNGYEVSEKEEGADVVVVNTCTVTNQSNQKSRYVISHAGRINPDAKMVITGCMAESHANQLQKKFPQATVINNKGKSGIFHSVDSLVKTGNAELSGEDYDLFSYQSFTEMFHTRSLIKIQDGCDNFCTFCIIPFVRGRAISRPVEQVLENVRDVVAKGAKEIVLTGVNISRYEYEGVKFSGLVDKILNLEGDFRVRISSIEPDRFDDHFFTLIGHPKLAPHLHLCLQSGSERILLQMRRMYTVKDYLNIVERVRKVDPASNFTTDIIVGFPGETEEEFEETMSIAREVGFGHMHIFKYSVRQGTRAERMPNHIPDKVKTERSKRMHELAEELTAAYRAPFDNTEQRILVEKWKDGVASGYNDYFVPMEFASDNKKRNRFEVVKARVKDFE</sequence>
<reference evidence="12" key="1">
    <citation type="submission" date="2017-02" db="EMBL/GenBank/DDBJ databases">
        <authorList>
            <person name="Varghese N."/>
            <person name="Submissions S."/>
        </authorList>
    </citation>
    <scope>NUCLEOTIDE SEQUENCE [LARGE SCALE GENOMIC DNA]</scope>
    <source>
        <strain evidence="12">DSM 24412</strain>
    </source>
</reference>
<dbReference type="InterPro" id="IPR038135">
    <property type="entry name" value="Methylthiotransferase_N_sf"/>
</dbReference>
<dbReference type="PANTHER" id="PTHR11918">
    <property type="entry name" value="RADICAL SAM PROTEINS"/>
    <property type="match status" value="1"/>
</dbReference>
<proteinExistence type="predicted"/>
<evidence type="ECO:0000256" key="8">
    <source>
        <dbReference type="ARBA" id="ARBA00023014"/>
    </source>
</evidence>
<gene>
    <name evidence="11" type="ORF">SAMN03080601_01121</name>
</gene>
<dbReference type="GO" id="GO:0046872">
    <property type="term" value="F:metal ion binding"/>
    <property type="evidence" value="ECO:0007669"/>
    <property type="project" value="UniProtKB-KW"/>
</dbReference>
<keyword evidence="7" id="KW-0408">Iron</keyword>
<comment type="cofactor">
    <cofactor evidence="1">
        <name>[4Fe-4S] cluster</name>
        <dbReference type="ChEBI" id="CHEBI:49883"/>
    </cofactor>
</comment>
<dbReference type="GO" id="GO:0051539">
    <property type="term" value="F:4 iron, 4 sulfur cluster binding"/>
    <property type="evidence" value="ECO:0007669"/>
    <property type="project" value="UniProtKB-KW"/>
</dbReference>
<dbReference type="FunFam" id="3.80.30.20:FF:000001">
    <property type="entry name" value="tRNA-2-methylthio-N(6)-dimethylallyladenosine synthase 2"/>
    <property type="match status" value="1"/>
</dbReference>
<dbReference type="Gene3D" id="3.80.30.20">
    <property type="entry name" value="tm_1862 like domain"/>
    <property type="match status" value="1"/>
</dbReference>
<dbReference type="SFLD" id="SFLDG01082">
    <property type="entry name" value="B12-binding_domain_containing"/>
    <property type="match status" value="1"/>
</dbReference>
<keyword evidence="12" id="KW-1185">Reference proteome</keyword>
<dbReference type="SFLD" id="SFLDS00029">
    <property type="entry name" value="Radical_SAM"/>
    <property type="match status" value="1"/>
</dbReference>